<reference evidence="1 2" key="1">
    <citation type="journal article" date="2009" name="Int. J. Syst. Evol. Microbiol.">
        <title>Nocardioides caeni sp. nov., isolated from wastewater.</title>
        <authorList>
            <person name="Yoon J.H."/>
            <person name="Kang S.J."/>
            <person name="Park S."/>
            <person name="Kim W."/>
            <person name="Oh T.K."/>
        </authorList>
    </citation>
    <scope>NUCLEOTIDE SEQUENCE [LARGE SCALE GENOMIC DNA]</scope>
    <source>
        <strain evidence="1 2">DSM 23134</strain>
    </source>
</reference>
<dbReference type="Pfam" id="PF22673">
    <property type="entry name" value="MCP-like_PDC_1"/>
    <property type="match status" value="1"/>
</dbReference>
<sequence length="231" mass="24406">MGSLLIEGTSGAASPAALACARDVESYFTGVITALEVVRDGLVEVCSRESLLAADLIAAAHPLTRDLLAGLPLFGGGFVAAPGFLADQHLYLAWWQGEEQQLLAQSTLSGSGDPVDYSRVEWYRTPVESGRAHVTGPFVDYVCSDEYMLTTTIPVEVGGRVVGVVGADTLLDTFESLMLRAVRDADATVVNQSFRVVLSADPRVPTGRLVSPERRGEAIPCGSLPLSVLVG</sequence>
<proteinExistence type="predicted"/>
<evidence type="ECO:0008006" key="3">
    <source>
        <dbReference type="Google" id="ProtNLM"/>
    </source>
</evidence>
<organism evidence="1 2">
    <name type="scientific">Nocardioides caeni</name>
    <dbReference type="NCBI Taxonomy" id="574700"/>
    <lineage>
        <taxon>Bacteria</taxon>
        <taxon>Bacillati</taxon>
        <taxon>Actinomycetota</taxon>
        <taxon>Actinomycetes</taxon>
        <taxon>Propionibacteriales</taxon>
        <taxon>Nocardioidaceae</taxon>
        <taxon>Nocardioides</taxon>
    </lineage>
</organism>
<dbReference type="RefSeq" id="WP_136563692.1">
    <property type="nucleotide sequence ID" value="NZ_BAABLS010000006.1"/>
</dbReference>
<protein>
    <recommendedName>
        <fullName evidence="3">Cache domain-containing protein</fullName>
    </recommendedName>
</protein>
<accession>A0A4S8N5C8</accession>
<dbReference type="OrthoDB" id="8687362at2"/>
<evidence type="ECO:0000313" key="2">
    <source>
        <dbReference type="Proteomes" id="UP000307087"/>
    </source>
</evidence>
<dbReference type="EMBL" id="STGW01000011">
    <property type="protein sequence ID" value="THV10099.1"/>
    <property type="molecule type" value="Genomic_DNA"/>
</dbReference>
<dbReference type="Gene3D" id="3.30.450.20">
    <property type="entry name" value="PAS domain"/>
    <property type="match status" value="1"/>
</dbReference>
<keyword evidence="2" id="KW-1185">Reference proteome</keyword>
<gene>
    <name evidence="1" type="ORF">E9934_14900</name>
</gene>
<comment type="caution">
    <text evidence="1">The sequence shown here is derived from an EMBL/GenBank/DDBJ whole genome shotgun (WGS) entry which is preliminary data.</text>
</comment>
<evidence type="ECO:0000313" key="1">
    <source>
        <dbReference type="EMBL" id="THV10099.1"/>
    </source>
</evidence>
<dbReference type="Proteomes" id="UP000307087">
    <property type="component" value="Unassembled WGS sequence"/>
</dbReference>
<dbReference type="AlphaFoldDB" id="A0A4S8N5C8"/>
<name>A0A4S8N5C8_9ACTN</name>